<feature type="domain" description="RING-type" evidence="10">
    <location>
        <begin position="563"/>
        <end position="601"/>
    </location>
</feature>
<dbReference type="GO" id="GO:0012505">
    <property type="term" value="C:endomembrane system"/>
    <property type="evidence" value="ECO:0007669"/>
    <property type="project" value="TreeGrafter"/>
</dbReference>
<keyword evidence="2 9" id="KW-0812">Transmembrane</keyword>
<organism evidence="11 12">
    <name type="scientific">Wuchereria bancrofti</name>
    <dbReference type="NCBI Taxonomy" id="6293"/>
    <lineage>
        <taxon>Eukaryota</taxon>
        <taxon>Metazoa</taxon>
        <taxon>Ecdysozoa</taxon>
        <taxon>Nematoda</taxon>
        <taxon>Chromadorea</taxon>
        <taxon>Rhabditida</taxon>
        <taxon>Spirurina</taxon>
        <taxon>Spiruromorpha</taxon>
        <taxon>Filarioidea</taxon>
        <taxon>Onchocercidae</taxon>
        <taxon>Wuchereria</taxon>
    </lineage>
</organism>
<feature type="transmembrane region" description="Helical" evidence="9">
    <location>
        <begin position="507"/>
        <end position="524"/>
    </location>
</feature>
<evidence type="ECO:0000256" key="6">
    <source>
        <dbReference type="ARBA" id="ARBA00022989"/>
    </source>
</evidence>
<feature type="transmembrane region" description="Helical" evidence="9">
    <location>
        <begin position="338"/>
        <end position="359"/>
    </location>
</feature>
<dbReference type="GO" id="GO:0036503">
    <property type="term" value="P:ERAD pathway"/>
    <property type="evidence" value="ECO:0007669"/>
    <property type="project" value="TreeGrafter"/>
</dbReference>
<evidence type="ECO:0000313" key="11">
    <source>
        <dbReference type="Proteomes" id="UP000093561"/>
    </source>
</evidence>
<evidence type="ECO:0000259" key="10">
    <source>
        <dbReference type="PROSITE" id="PS50089"/>
    </source>
</evidence>
<feature type="transmembrane region" description="Helical" evidence="9">
    <location>
        <begin position="79"/>
        <end position="97"/>
    </location>
</feature>
<dbReference type="GO" id="GO:0043161">
    <property type="term" value="P:proteasome-mediated ubiquitin-dependent protein catabolic process"/>
    <property type="evidence" value="ECO:0007669"/>
    <property type="project" value="TreeGrafter"/>
</dbReference>
<keyword evidence="4 8" id="KW-0863">Zinc-finger</keyword>
<feature type="transmembrane region" description="Helical" evidence="9">
    <location>
        <begin position="472"/>
        <end position="501"/>
    </location>
</feature>
<keyword evidence="3" id="KW-0479">Metal-binding</keyword>
<dbReference type="AlphaFoldDB" id="A0AAF5Q073"/>
<reference evidence="12" key="3">
    <citation type="submission" date="2024-02" db="UniProtKB">
        <authorList>
            <consortium name="WormBaseParasite"/>
        </authorList>
    </citation>
    <scope>IDENTIFICATION</scope>
    <source>
        <strain evidence="12">pt0022</strain>
    </source>
</reference>
<dbReference type="Pfam" id="PF13705">
    <property type="entry name" value="TRC8_N"/>
    <property type="match status" value="1"/>
</dbReference>
<keyword evidence="5" id="KW-0862">Zinc</keyword>
<evidence type="ECO:0000256" key="2">
    <source>
        <dbReference type="ARBA" id="ARBA00022692"/>
    </source>
</evidence>
<sequence>MDVGEAVETFSVRPRIVFLHCMEVALRLPGIFLFELWWRSRDMHFSTDLFKQSFSSYLEMDQIIEFIQTRDFDRTGAQILSYTVVLISFMFFLLPLYKLVQVYFHILSLLLFSVAHYLSSRYVQLEQNGDPDLKLDDFTKLERHGFHILAQICYFCLVLCVIQSCLLSLENDIARVTLAVFLIPIIARTCAVPIDRLIIAHNVACSLAVLVICIYVLNKAPVLLLSIRHFVRYLKAIIILRGIGGGAAILWYRLRLAEILISAWLIMFFVRVYIHLAGKGRGFGEIGAIFLASVAESTNTPLSLLALALTVSCFCKQILTIAECIVGRQRGHRHVLANGAYTGALTLTLLCAQTGILGMRTEQKAFLLGLVLFIVVSALLQSLYEILEPQLLALAANRSTSRGQHVRSVFLAIIVLVASLCASIAVSRFLPIDLWCLIIGSNCLLTAIHTLSTIIVYAIYRLETESMDTWGQADYVVFVCKTITCGVEVLLALNVVCFGILTSLKGHWTLTSLAVLVFYMYFSIWRQLQTGIVRVQSRRAAYSSLSRLPRVSNEALQQRRDACAICLSDLLEDARITPCKHFFHSACLKKWLCVKQVCPLCYSDLCKCKIPEALEELFLDERRNINAPEEREDDNSESFGAGNPSENEYFSWDVLSGSGIYY</sequence>
<feature type="transmembrane region" description="Helical" evidence="9">
    <location>
        <begin position="408"/>
        <end position="426"/>
    </location>
</feature>
<dbReference type="GO" id="GO:0016020">
    <property type="term" value="C:membrane"/>
    <property type="evidence" value="ECO:0007669"/>
    <property type="project" value="UniProtKB-SubCell"/>
</dbReference>
<feature type="transmembrane region" description="Helical" evidence="9">
    <location>
        <begin position="365"/>
        <end position="387"/>
    </location>
</feature>
<dbReference type="GO" id="GO:0008270">
    <property type="term" value="F:zinc ion binding"/>
    <property type="evidence" value="ECO:0007669"/>
    <property type="project" value="UniProtKB-KW"/>
</dbReference>
<keyword evidence="7 9" id="KW-0472">Membrane</keyword>
<dbReference type="WBParaSite" id="mrna-Wban_08179">
    <property type="protein sequence ID" value="mrna-Wban_08179"/>
    <property type="gene ID" value="Wban_08179"/>
</dbReference>
<name>A0AAF5Q073_WUCBA</name>
<evidence type="ECO:0000256" key="7">
    <source>
        <dbReference type="ARBA" id="ARBA00023136"/>
    </source>
</evidence>
<evidence type="ECO:0000256" key="1">
    <source>
        <dbReference type="ARBA" id="ARBA00004141"/>
    </source>
</evidence>
<feature type="transmembrane region" description="Helical" evidence="9">
    <location>
        <begin position="173"/>
        <end position="191"/>
    </location>
</feature>
<feature type="transmembrane region" description="Helical" evidence="9">
    <location>
        <begin position="103"/>
        <end position="123"/>
    </location>
</feature>
<dbReference type="Proteomes" id="UP000093561">
    <property type="component" value="Unassembled WGS sequence"/>
</dbReference>
<protein>
    <submittedName>
        <fullName evidence="12">RING-type domain-containing protein</fullName>
    </submittedName>
</protein>
<dbReference type="InterPro" id="IPR025754">
    <property type="entry name" value="TRC8_N_dom"/>
</dbReference>
<feature type="transmembrane region" description="Helical" evidence="9">
    <location>
        <begin position="304"/>
        <end position="326"/>
    </location>
</feature>
<accession>A0AAF5Q073</accession>
<feature type="transmembrane region" description="Helical" evidence="9">
    <location>
        <begin position="198"/>
        <end position="218"/>
    </location>
</feature>
<feature type="transmembrane region" description="Helical" evidence="9">
    <location>
        <begin position="432"/>
        <end position="460"/>
    </location>
</feature>
<feature type="transmembrane region" description="Helical" evidence="9">
    <location>
        <begin position="144"/>
        <end position="167"/>
    </location>
</feature>
<dbReference type="PROSITE" id="PS50089">
    <property type="entry name" value="ZF_RING_2"/>
    <property type="match status" value="1"/>
</dbReference>
<dbReference type="GO" id="GO:0061630">
    <property type="term" value="F:ubiquitin protein ligase activity"/>
    <property type="evidence" value="ECO:0007669"/>
    <property type="project" value="TreeGrafter"/>
</dbReference>
<dbReference type="PANTHER" id="PTHR22763">
    <property type="entry name" value="RING ZINC FINGER PROTEIN"/>
    <property type="match status" value="1"/>
</dbReference>
<evidence type="ECO:0000256" key="3">
    <source>
        <dbReference type="ARBA" id="ARBA00022723"/>
    </source>
</evidence>
<dbReference type="InterPro" id="IPR013083">
    <property type="entry name" value="Znf_RING/FYVE/PHD"/>
</dbReference>
<feature type="transmembrane region" description="Helical" evidence="9">
    <location>
        <begin position="259"/>
        <end position="276"/>
    </location>
</feature>
<proteinExistence type="predicted"/>
<dbReference type="InterPro" id="IPR050731">
    <property type="entry name" value="HRD1_E3_ubiq-ligases"/>
</dbReference>
<reference evidence="11" key="2">
    <citation type="journal article" date="2016" name="Mol. Ecol.">
        <title>Population genomics of the filarial nematode parasite Wuchereria bancrofti from mosquitoes.</title>
        <authorList>
            <person name="Small S.T."/>
            <person name="Reimer L.J."/>
            <person name="Tisch D.J."/>
            <person name="King C.L."/>
            <person name="Christensen B.M."/>
            <person name="Siba P.M."/>
            <person name="Kazura J.W."/>
            <person name="Serre D."/>
            <person name="Zimmerman P.A."/>
        </authorList>
    </citation>
    <scope>NUCLEOTIDE SEQUENCE</scope>
    <source>
        <strain evidence="11">pt0022</strain>
    </source>
</reference>
<dbReference type="SUPFAM" id="SSF57850">
    <property type="entry name" value="RING/U-box"/>
    <property type="match status" value="1"/>
</dbReference>
<dbReference type="InterPro" id="IPR001841">
    <property type="entry name" value="Znf_RING"/>
</dbReference>
<feature type="transmembrane region" description="Helical" evidence="9">
    <location>
        <begin position="16"/>
        <end position="38"/>
    </location>
</feature>
<dbReference type="Gene3D" id="3.30.40.10">
    <property type="entry name" value="Zinc/RING finger domain, C3HC4 (zinc finger)"/>
    <property type="match status" value="1"/>
</dbReference>
<evidence type="ECO:0000313" key="12">
    <source>
        <dbReference type="WBParaSite" id="mrna-Wban_08179"/>
    </source>
</evidence>
<dbReference type="Pfam" id="PF13639">
    <property type="entry name" value="zf-RING_2"/>
    <property type="match status" value="1"/>
</dbReference>
<evidence type="ECO:0000256" key="8">
    <source>
        <dbReference type="PROSITE-ProRule" id="PRU00175"/>
    </source>
</evidence>
<comment type="subcellular location">
    <subcellularLocation>
        <location evidence="1">Membrane</location>
        <topology evidence="1">Multi-pass membrane protein</topology>
    </subcellularLocation>
</comment>
<dbReference type="PANTHER" id="PTHR22763:SF191">
    <property type="entry name" value="RING FINGER PROTEIN 145 HOMOLOG"/>
    <property type="match status" value="1"/>
</dbReference>
<evidence type="ECO:0000256" key="5">
    <source>
        <dbReference type="ARBA" id="ARBA00022833"/>
    </source>
</evidence>
<reference evidence="11" key="1">
    <citation type="submission" date="2015-03" db="EMBL/GenBank/DDBJ databases">
        <title>Wuchereria bancrofti Genome Sequencing Papua New Guinea Strain.</title>
        <authorList>
            <person name="Small S.T."/>
            <person name="Serre D."/>
            <person name="Zimmerman P.A."/>
        </authorList>
    </citation>
    <scope>NUCLEOTIDE SEQUENCE [LARGE SCALE GENOMIC DNA]</scope>
    <source>
        <strain evidence="11">pt0022</strain>
    </source>
</reference>
<evidence type="ECO:0000256" key="4">
    <source>
        <dbReference type="ARBA" id="ARBA00022771"/>
    </source>
</evidence>
<dbReference type="SMART" id="SM00184">
    <property type="entry name" value="RING"/>
    <property type="match status" value="1"/>
</dbReference>
<evidence type="ECO:0000256" key="9">
    <source>
        <dbReference type="SAM" id="Phobius"/>
    </source>
</evidence>
<keyword evidence="6 9" id="KW-1133">Transmembrane helix</keyword>
<feature type="transmembrane region" description="Helical" evidence="9">
    <location>
        <begin position="230"/>
        <end position="252"/>
    </location>
</feature>